<keyword evidence="13" id="KW-0998">Cell outer membrane</keyword>
<organism evidence="18 19">
    <name type="scientific">Pedobacter yulinensis</name>
    <dbReference type="NCBI Taxonomy" id="2126353"/>
    <lineage>
        <taxon>Bacteria</taxon>
        <taxon>Pseudomonadati</taxon>
        <taxon>Bacteroidota</taxon>
        <taxon>Sphingobacteriia</taxon>
        <taxon>Sphingobacteriales</taxon>
        <taxon>Sphingobacteriaceae</taxon>
        <taxon>Pedobacter</taxon>
    </lineage>
</organism>
<dbReference type="Gene3D" id="3.30.1950.10">
    <property type="entry name" value="wza like domain"/>
    <property type="match status" value="1"/>
</dbReference>
<dbReference type="PROSITE" id="PS51257">
    <property type="entry name" value="PROKAR_LIPOPROTEIN"/>
    <property type="match status" value="1"/>
</dbReference>
<keyword evidence="9" id="KW-0406">Ion transport</keyword>
<feature type="domain" description="SLBB" evidence="17">
    <location>
        <begin position="139"/>
        <end position="218"/>
    </location>
</feature>
<evidence type="ECO:0000256" key="12">
    <source>
        <dbReference type="ARBA" id="ARBA00023139"/>
    </source>
</evidence>
<dbReference type="InterPro" id="IPR049712">
    <property type="entry name" value="Poly_export"/>
</dbReference>
<evidence type="ECO:0000256" key="9">
    <source>
        <dbReference type="ARBA" id="ARBA00023065"/>
    </source>
</evidence>
<evidence type="ECO:0000256" key="2">
    <source>
        <dbReference type="ARBA" id="ARBA00009450"/>
    </source>
</evidence>
<feature type="domain" description="Polysaccharide export protein N-terminal" evidence="16">
    <location>
        <begin position="48"/>
        <end position="134"/>
    </location>
</feature>
<sequence length="256" mass="28449">MQRWTIYNCLFWLIFLTSCGSGRNLVYFSDLKSASANASHIVNEVEPKIMKNDLLGVVVTTTSAESNLLFAANTTTISASGMYEREGFRVDKNGDIKFPVVGNIKLEGLSISEAQKVLERAVDRFVKNPIVTVKYMNFRVTVIGEVNHPATFTVSNEKISILEALGMAGDMTPYGKRENVLIIRENDGQRTTTRVNLNQKDVLNSPYFYLRQNDVIYVEPDKAKAVEYSRSTRSLPVLVAVISGAAVLATALLNRL</sequence>
<dbReference type="GO" id="GO:0046930">
    <property type="term" value="C:pore complex"/>
    <property type="evidence" value="ECO:0007669"/>
    <property type="project" value="UniProtKB-KW"/>
</dbReference>
<keyword evidence="3" id="KW-0813">Transport</keyword>
<evidence type="ECO:0000256" key="11">
    <source>
        <dbReference type="ARBA" id="ARBA00023136"/>
    </source>
</evidence>
<evidence type="ECO:0000256" key="1">
    <source>
        <dbReference type="ARBA" id="ARBA00004571"/>
    </source>
</evidence>
<keyword evidence="15" id="KW-1133">Transmembrane helix</keyword>
<dbReference type="Pfam" id="PF22461">
    <property type="entry name" value="SLBB_2"/>
    <property type="match status" value="1"/>
</dbReference>
<dbReference type="AlphaFoldDB" id="A0A2T3HN60"/>
<evidence type="ECO:0000259" key="16">
    <source>
        <dbReference type="Pfam" id="PF02563"/>
    </source>
</evidence>
<dbReference type="PANTHER" id="PTHR33619">
    <property type="entry name" value="POLYSACCHARIDE EXPORT PROTEIN GFCE-RELATED"/>
    <property type="match status" value="1"/>
</dbReference>
<evidence type="ECO:0000256" key="13">
    <source>
        <dbReference type="ARBA" id="ARBA00023237"/>
    </source>
</evidence>
<evidence type="ECO:0000259" key="17">
    <source>
        <dbReference type="Pfam" id="PF22461"/>
    </source>
</evidence>
<comment type="subcellular location">
    <subcellularLocation>
        <location evidence="1">Cell outer membrane</location>
        <topology evidence="1">Multi-pass membrane protein</topology>
    </subcellularLocation>
</comment>
<reference evidence="18 19" key="1">
    <citation type="submission" date="2018-03" db="EMBL/GenBank/DDBJ databases">
        <authorList>
            <person name="Keele B.F."/>
        </authorList>
    </citation>
    <scope>NUCLEOTIDE SEQUENCE [LARGE SCALE GENOMIC DNA]</scope>
    <source>
        <strain evidence="18 19">YL28-9</strain>
    </source>
</reference>
<keyword evidence="14" id="KW-0449">Lipoprotein</keyword>
<dbReference type="Pfam" id="PF02563">
    <property type="entry name" value="Poly_export"/>
    <property type="match status" value="1"/>
</dbReference>
<dbReference type="InterPro" id="IPR054765">
    <property type="entry name" value="SLBB_dom"/>
</dbReference>
<protein>
    <submittedName>
        <fullName evidence="18">Sugar transporter</fullName>
    </submittedName>
</protein>
<dbReference type="GO" id="GO:0006811">
    <property type="term" value="P:monoatomic ion transport"/>
    <property type="evidence" value="ECO:0007669"/>
    <property type="project" value="UniProtKB-KW"/>
</dbReference>
<dbReference type="Gene3D" id="3.10.560.10">
    <property type="entry name" value="Outer membrane lipoprotein wza domain like"/>
    <property type="match status" value="1"/>
</dbReference>
<evidence type="ECO:0000256" key="7">
    <source>
        <dbReference type="ARBA" id="ARBA00022729"/>
    </source>
</evidence>
<evidence type="ECO:0000256" key="15">
    <source>
        <dbReference type="SAM" id="Phobius"/>
    </source>
</evidence>
<evidence type="ECO:0000256" key="10">
    <source>
        <dbReference type="ARBA" id="ARBA00023114"/>
    </source>
</evidence>
<feature type="transmembrane region" description="Helical" evidence="15">
    <location>
        <begin position="235"/>
        <end position="253"/>
    </location>
</feature>
<dbReference type="GO" id="GO:0009279">
    <property type="term" value="C:cell outer membrane"/>
    <property type="evidence" value="ECO:0007669"/>
    <property type="project" value="UniProtKB-SubCell"/>
</dbReference>
<dbReference type="EMBL" id="PYLS01000005">
    <property type="protein sequence ID" value="PST83821.1"/>
    <property type="molecule type" value="Genomic_DNA"/>
</dbReference>
<dbReference type="PANTHER" id="PTHR33619:SF3">
    <property type="entry name" value="POLYSACCHARIDE EXPORT PROTEIN GFCE-RELATED"/>
    <property type="match status" value="1"/>
</dbReference>
<evidence type="ECO:0000256" key="4">
    <source>
        <dbReference type="ARBA" id="ARBA00022452"/>
    </source>
</evidence>
<evidence type="ECO:0000256" key="5">
    <source>
        <dbReference type="ARBA" id="ARBA00022597"/>
    </source>
</evidence>
<keyword evidence="10" id="KW-0626">Porin</keyword>
<comment type="similarity">
    <text evidence="2">Belongs to the BexD/CtrA/VexA family.</text>
</comment>
<evidence type="ECO:0000256" key="6">
    <source>
        <dbReference type="ARBA" id="ARBA00022692"/>
    </source>
</evidence>
<evidence type="ECO:0000256" key="3">
    <source>
        <dbReference type="ARBA" id="ARBA00022448"/>
    </source>
</evidence>
<keyword evidence="19" id="KW-1185">Reference proteome</keyword>
<keyword evidence="5 18" id="KW-0762">Sugar transport</keyword>
<comment type="caution">
    <text evidence="18">The sequence shown here is derived from an EMBL/GenBank/DDBJ whole genome shotgun (WGS) entry which is preliminary data.</text>
</comment>
<keyword evidence="11 15" id="KW-0472">Membrane</keyword>
<keyword evidence="8" id="KW-0625">Polysaccharide transport</keyword>
<dbReference type="GO" id="GO:0015288">
    <property type="term" value="F:porin activity"/>
    <property type="evidence" value="ECO:0007669"/>
    <property type="project" value="UniProtKB-KW"/>
</dbReference>
<dbReference type="GO" id="GO:0015159">
    <property type="term" value="F:polysaccharide transmembrane transporter activity"/>
    <property type="evidence" value="ECO:0007669"/>
    <property type="project" value="InterPro"/>
</dbReference>
<evidence type="ECO:0000256" key="14">
    <source>
        <dbReference type="ARBA" id="ARBA00023288"/>
    </source>
</evidence>
<gene>
    <name evidence="18" type="ORF">C7T94_11780</name>
</gene>
<keyword evidence="6 15" id="KW-0812">Transmembrane</keyword>
<dbReference type="OrthoDB" id="662756at2"/>
<keyword evidence="12" id="KW-0564">Palmitate</keyword>
<proteinExistence type="inferred from homology"/>
<keyword evidence="4" id="KW-1134">Transmembrane beta strand</keyword>
<evidence type="ECO:0000313" key="19">
    <source>
        <dbReference type="Proteomes" id="UP000240912"/>
    </source>
</evidence>
<dbReference type="Proteomes" id="UP000240912">
    <property type="component" value="Unassembled WGS sequence"/>
</dbReference>
<evidence type="ECO:0000313" key="18">
    <source>
        <dbReference type="EMBL" id="PST83821.1"/>
    </source>
</evidence>
<evidence type="ECO:0000256" key="8">
    <source>
        <dbReference type="ARBA" id="ARBA00023047"/>
    </source>
</evidence>
<name>A0A2T3HN60_9SPHI</name>
<dbReference type="InterPro" id="IPR003715">
    <property type="entry name" value="Poly_export_N"/>
</dbReference>
<keyword evidence="7" id="KW-0732">Signal</keyword>
<accession>A0A2T3HN60</accession>